<evidence type="ECO:0000256" key="1">
    <source>
        <dbReference type="ARBA" id="ARBA00004496"/>
    </source>
</evidence>
<evidence type="ECO:0000256" key="4">
    <source>
        <dbReference type="ARBA" id="ARBA00022490"/>
    </source>
</evidence>
<dbReference type="InterPro" id="IPR003783">
    <property type="entry name" value="Regulatory_RecX"/>
</dbReference>
<dbReference type="InterPro" id="IPR053924">
    <property type="entry name" value="RecX_HTH_2nd"/>
</dbReference>
<keyword evidence="4 5" id="KW-0963">Cytoplasm</keyword>
<dbReference type="EMBL" id="JAGGLM010000018">
    <property type="protein sequence ID" value="MBP2033659.1"/>
    <property type="molecule type" value="Genomic_DNA"/>
</dbReference>
<evidence type="ECO:0000313" key="8">
    <source>
        <dbReference type="EMBL" id="MBP2033659.1"/>
    </source>
</evidence>
<comment type="function">
    <text evidence="5">Modulates RecA activity.</text>
</comment>
<evidence type="ECO:0000313" key="9">
    <source>
        <dbReference type="Proteomes" id="UP001519307"/>
    </source>
</evidence>
<keyword evidence="9" id="KW-1185">Reference proteome</keyword>
<organism evidence="8 9">
    <name type="scientific">Clostridium algifaecis</name>
    <dbReference type="NCBI Taxonomy" id="1472040"/>
    <lineage>
        <taxon>Bacteria</taxon>
        <taxon>Bacillati</taxon>
        <taxon>Bacillota</taxon>
        <taxon>Clostridia</taxon>
        <taxon>Eubacteriales</taxon>
        <taxon>Clostridiaceae</taxon>
        <taxon>Clostridium</taxon>
    </lineage>
</organism>
<dbReference type="RefSeq" id="WP_209702924.1">
    <property type="nucleotide sequence ID" value="NZ_JAGGLM010000018.1"/>
</dbReference>
<dbReference type="HAMAP" id="MF_01114">
    <property type="entry name" value="RecX"/>
    <property type="match status" value="1"/>
</dbReference>
<feature type="domain" description="RecX second three-helical" evidence="6">
    <location>
        <begin position="110"/>
        <end position="147"/>
    </location>
</feature>
<dbReference type="NCBIfam" id="NF001058">
    <property type="entry name" value="PRK00117.4-1"/>
    <property type="match status" value="1"/>
</dbReference>
<accession>A0ABS4KUD1</accession>
<dbReference type="Proteomes" id="UP001519307">
    <property type="component" value="Unassembled WGS sequence"/>
</dbReference>
<comment type="caution">
    <text evidence="8">The sequence shown here is derived from an EMBL/GenBank/DDBJ whole genome shotgun (WGS) entry which is preliminary data.</text>
</comment>
<name>A0ABS4KUD1_9CLOT</name>
<reference evidence="8 9" key="1">
    <citation type="submission" date="2021-03" db="EMBL/GenBank/DDBJ databases">
        <title>Genomic Encyclopedia of Type Strains, Phase IV (KMG-IV): sequencing the most valuable type-strain genomes for metagenomic binning, comparative biology and taxonomic classification.</title>
        <authorList>
            <person name="Goeker M."/>
        </authorList>
    </citation>
    <scope>NUCLEOTIDE SEQUENCE [LARGE SCALE GENOMIC DNA]</scope>
    <source>
        <strain evidence="8 9">DSM 28783</strain>
    </source>
</reference>
<evidence type="ECO:0000256" key="5">
    <source>
        <dbReference type="HAMAP-Rule" id="MF_01114"/>
    </source>
</evidence>
<gene>
    <name evidence="5" type="primary">recX</name>
    <name evidence="8" type="ORF">J2Z42_002366</name>
</gene>
<evidence type="ECO:0000259" key="7">
    <source>
        <dbReference type="Pfam" id="PF21982"/>
    </source>
</evidence>
<evidence type="ECO:0000256" key="2">
    <source>
        <dbReference type="ARBA" id="ARBA00009695"/>
    </source>
</evidence>
<evidence type="ECO:0000259" key="6">
    <source>
        <dbReference type="Pfam" id="PF02631"/>
    </source>
</evidence>
<sequence>MNENIVTEVKLQSKNKDRVNIYINDEFSFSCSKEIVYSNNICKGKSIDLDYIKSIITEDNYIKCKNSALRIIERRYKTERQIADKLIEKQYDTDTIKKTVNFLKEYKFIDDFKFTRLYIEEKINHCGKKKIMYDLKKKGISEQVIEKQLEILDSGAYEENAFKFAEKKYNSLIKNENNVKNIYRRLGNYLIRNGYDSALVKKILDSTINKEELELKEKIYKKDINSLYSIAKKRYNIITKSESNVNKISIKLSQYLMRKGYLWEEIKPILKKVLMEDI</sequence>
<dbReference type="PANTHER" id="PTHR33602:SF1">
    <property type="entry name" value="REGULATORY PROTEIN RECX FAMILY PROTEIN"/>
    <property type="match status" value="1"/>
</dbReference>
<proteinExistence type="inferred from homology"/>
<dbReference type="Pfam" id="PF02631">
    <property type="entry name" value="RecX_HTH2"/>
    <property type="match status" value="1"/>
</dbReference>
<evidence type="ECO:0000256" key="3">
    <source>
        <dbReference type="ARBA" id="ARBA00018111"/>
    </source>
</evidence>
<dbReference type="Gene3D" id="1.10.10.10">
    <property type="entry name" value="Winged helix-like DNA-binding domain superfamily/Winged helix DNA-binding domain"/>
    <property type="match status" value="4"/>
</dbReference>
<comment type="similarity">
    <text evidence="2 5">Belongs to the RecX family.</text>
</comment>
<dbReference type="PANTHER" id="PTHR33602">
    <property type="entry name" value="REGULATORY PROTEIN RECX FAMILY PROTEIN"/>
    <property type="match status" value="1"/>
</dbReference>
<dbReference type="InterPro" id="IPR053926">
    <property type="entry name" value="RecX_HTH_1st"/>
</dbReference>
<dbReference type="InterPro" id="IPR036388">
    <property type="entry name" value="WH-like_DNA-bd_sf"/>
</dbReference>
<dbReference type="Pfam" id="PF21982">
    <property type="entry name" value="RecX_HTH1"/>
    <property type="match status" value="1"/>
</dbReference>
<feature type="domain" description="RecX first three-helical" evidence="7">
    <location>
        <begin position="64"/>
        <end position="103"/>
    </location>
</feature>
<comment type="subcellular location">
    <subcellularLocation>
        <location evidence="1 5">Cytoplasm</location>
    </subcellularLocation>
</comment>
<protein>
    <recommendedName>
        <fullName evidence="3 5">Regulatory protein RecX</fullName>
    </recommendedName>
</protein>